<dbReference type="EMBL" id="JAHQIW010004432">
    <property type="protein sequence ID" value="KAJ1362400.1"/>
    <property type="molecule type" value="Genomic_DNA"/>
</dbReference>
<protein>
    <submittedName>
        <fullName evidence="1">Uncharacterized protein</fullName>
    </submittedName>
</protein>
<proteinExistence type="predicted"/>
<organism evidence="1 2">
    <name type="scientific">Parelaphostrongylus tenuis</name>
    <name type="common">Meningeal worm</name>
    <dbReference type="NCBI Taxonomy" id="148309"/>
    <lineage>
        <taxon>Eukaryota</taxon>
        <taxon>Metazoa</taxon>
        <taxon>Ecdysozoa</taxon>
        <taxon>Nematoda</taxon>
        <taxon>Chromadorea</taxon>
        <taxon>Rhabditida</taxon>
        <taxon>Rhabditina</taxon>
        <taxon>Rhabditomorpha</taxon>
        <taxon>Strongyloidea</taxon>
        <taxon>Metastrongylidae</taxon>
        <taxon>Parelaphostrongylus</taxon>
    </lineage>
</organism>
<dbReference type="AlphaFoldDB" id="A0AAD5MPJ4"/>
<sequence>MEKLFNLAEVIADNSVRNLLHRTTICVSTTMGGMLLSQAITVDAQHHTISRRNTILCVYGCGTTTLVKLLSTAYLPLTSGAN</sequence>
<gene>
    <name evidence="1" type="ORF">KIN20_021934</name>
</gene>
<accession>A0AAD5MPJ4</accession>
<evidence type="ECO:0000313" key="2">
    <source>
        <dbReference type="Proteomes" id="UP001196413"/>
    </source>
</evidence>
<keyword evidence="2" id="KW-1185">Reference proteome</keyword>
<dbReference type="Proteomes" id="UP001196413">
    <property type="component" value="Unassembled WGS sequence"/>
</dbReference>
<comment type="caution">
    <text evidence="1">The sequence shown here is derived from an EMBL/GenBank/DDBJ whole genome shotgun (WGS) entry which is preliminary data.</text>
</comment>
<name>A0AAD5MPJ4_PARTN</name>
<evidence type="ECO:0000313" key="1">
    <source>
        <dbReference type="EMBL" id="KAJ1362400.1"/>
    </source>
</evidence>
<reference evidence="1" key="1">
    <citation type="submission" date="2021-06" db="EMBL/GenBank/DDBJ databases">
        <title>Parelaphostrongylus tenuis whole genome reference sequence.</title>
        <authorList>
            <person name="Garwood T.J."/>
            <person name="Larsen P.A."/>
            <person name="Fountain-Jones N.M."/>
            <person name="Garbe J.R."/>
            <person name="Macchietto M.G."/>
            <person name="Kania S.A."/>
            <person name="Gerhold R.W."/>
            <person name="Richards J.E."/>
            <person name="Wolf T.M."/>
        </authorList>
    </citation>
    <scope>NUCLEOTIDE SEQUENCE</scope>
    <source>
        <strain evidence="1">MNPRO001-30</strain>
        <tissue evidence="1">Meninges</tissue>
    </source>
</reference>